<dbReference type="AlphaFoldDB" id="A0A2P2P0H2"/>
<evidence type="ECO:0000313" key="1">
    <source>
        <dbReference type="EMBL" id="MBX48240.1"/>
    </source>
</evidence>
<proteinExistence type="predicted"/>
<dbReference type="EMBL" id="GGEC01067756">
    <property type="protein sequence ID" value="MBX48240.1"/>
    <property type="molecule type" value="Transcribed_RNA"/>
</dbReference>
<organism evidence="1">
    <name type="scientific">Rhizophora mucronata</name>
    <name type="common">Asiatic mangrove</name>
    <dbReference type="NCBI Taxonomy" id="61149"/>
    <lineage>
        <taxon>Eukaryota</taxon>
        <taxon>Viridiplantae</taxon>
        <taxon>Streptophyta</taxon>
        <taxon>Embryophyta</taxon>
        <taxon>Tracheophyta</taxon>
        <taxon>Spermatophyta</taxon>
        <taxon>Magnoliopsida</taxon>
        <taxon>eudicotyledons</taxon>
        <taxon>Gunneridae</taxon>
        <taxon>Pentapetalae</taxon>
        <taxon>rosids</taxon>
        <taxon>fabids</taxon>
        <taxon>Malpighiales</taxon>
        <taxon>Rhizophoraceae</taxon>
        <taxon>Rhizophora</taxon>
    </lineage>
</organism>
<sequence>MTGKIHQIMSAPIIKKEFAPMVADVDMNMSNLQDQKLARHLCGLFLTGRQRQIQLP</sequence>
<protein>
    <submittedName>
        <fullName evidence="1">Zinc finger CCCH domain-containing protein 69-like</fullName>
    </submittedName>
</protein>
<accession>A0A2P2P0H2</accession>
<name>A0A2P2P0H2_RHIMU</name>
<reference evidence="1" key="1">
    <citation type="submission" date="2018-02" db="EMBL/GenBank/DDBJ databases">
        <title>Rhizophora mucronata_Transcriptome.</title>
        <authorList>
            <person name="Meera S.P."/>
            <person name="Sreeshan A."/>
            <person name="Augustine A."/>
        </authorList>
    </citation>
    <scope>NUCLEOTIDE SEQUENCE</scope>
    <source>
        <tissue evidence="1">Leaf</tissue>
    </source>
</reference>